<evidence type="ECO:0000259" key="6">
    <source>
        <dbReference type="Pfam" id="PF07980"/>
    </source>
</evidence>
<keyword evidence="9" id="KW-1185">Reference proteome</keyword>
<dbReference type="Pfam" id="PF14322">
    <property type="entry name" value="SusD-like_3"/>
    <property type="match status" value="1"/>
</dbReference>
<dbReference type="RefSeq" id="WP_067753833.1">
    <property type="nucleotide sequence ID" value="NZ_CP015772.1"/>
</dbReference>
<evidence type="ECO:0000256" key="1">
    <source>
        <dbReference type="ARBA" id="ARBA00004442"/>
    </source>
</evidence>
<evidence type="ECO:0000256" key="4">
    <source>
        <dbReference type="ARBA" id="ARBA00023136"/>
    </source>
</evidence>
<dbReference type="STRING" id="1176587.A8C56_07080"/>
<reference evidence="8 9" key="1">
    <citation type="submission" date="2016-05" db="EMBL/GenBank/DDBJ databases">
        <title>Niabella ginsenosidivorans BS26 whole genome sequencing.</title>
        <authorList>
            <person name="Im W.T."/>
            <person name="Siddiqi M.Z."/>
        </authorList>
    </citation>
    <scope>NUCLEOTIDE SEQUENCE [LARGE SCALE GENOMIC DNA]</scope>
    <source>
        <strain evidence="8 9">BS26</strain>
    </source>
</reference>
<dbReference type="AlphaFoldDB" id="A0A1A9I2H1"/>
<evidence type="ECO:0000259" key="7">
    <source>
        <dbReference type="Pfam" id="PF14322"/>
    </source>
</evidence>
<feature type="domain" description="SusD-like N-terminal" evidence="7">
    <location>
        <begin position="24"/>
        <end position="226"/>
    </location>
</feature>
<keyword evidence="4" id="KW-0472">Membrane</keyword>
<evidence type="ECO:0000256" key="5">
    <source>
        <dbReference type="ARBA" id="ARBA00023237"/>
    </source>
</evidence>
<dbReference type="Gene3D" id="1.25.40.390">
    <property type="match status" value="1"/>
</dbReference>
<evidence type="ECO:0000256" key="3">
    <source>
        <dbReference type="ARBA" id="ARBA00022729"/>
    </source>
</evidence>
<evidence type="ECO:0000313" key="8">
    <source>
        <dbReference type="EMBL" id="ANH80774.1"/>
    </source>
</evidence>
<dbReference type="InterPro" id="IPR012944">
    <property type="entry name" value="SusD_RagB_dom"/>
</dbReference>
<name>A0A1A9I2H1_9BACT</name>
<evidence type="ECO:0000256" key="2">
    <source>
        <dbReference type="ARBA" id="ARBA00006275"/>
    </source>
</evidence>
<dbReference type="PROSITE" id="PS51257">
    <property type="entry name" value="PROKAR_LIPOPROTEIN"/>
    <property type="match status" value="1"/>
</dbReference>
<dbReference type="GO" id="GO:0009279">
    <property type="term" value="C:cell outer membrane"/>
    <property type="evidence" value="ECO:0007669"/>
    <property type="project" value="UniProtKB-SubCell"/>
</dbReference>
<dbReference type="InterPro" id="IPR011990">
    <property type="entry name" value="TPR-like_helical_dom_sf"/>
</dbReference>
<evidence type="ECO:0000313" key="9">
    <source>
        <dbReference type="Proteomes" id="UP000077667"/>
    </source>
</evidence>
<organism evidence="8 9">
    <name type="scientific">Niabella ginsenosidivorans</name>
    <dbReference type="NCBI Taxonomy" id="1176587"/>
    <lineage>
        <taxon>Bacteria</taxon>
        <taxon>Pseudomonadati</taxon>
        <taxon>Bacteroidota</taxon>
        <taxon>Chitinophagia</taxon>
        <taxon>Chitinophagales</taxon>
        <taxon>Chitinophagaceae</taxon>
        <taxon>Niabella</taxon>
    </lineage>
</organism>
<comment type="similarity">
    <text evidence="2">Belongs to the SusD family.</text>
</comment>
<gene>
    <name evidence="8" type="ORF">A8C56_07080</name>
</gene>
<protein>
    <submittedName>
        <fullName evidence="8">Carbohydrate-binding protein SusD</fullName>
    </submittedName>
</protein>
<proteinExistence type="inferred from homology"/>
<comment type="subcellular location">
    <subcellularLocation>
        <location evidence="1">Cell outer membrane</location>
    </subcellularLocation>
</comment>
<dbReference type="Proteomes" id="UP000077667">
    <property type="component" value="Chromosome"/>
</dbReference>
<dbReference type="SUPFAM" id="SSF48452">
    <property type="entry name" value="TPR-like"/>
    <property type="match status" value="1"/>
</dbReference>
<dbReference type="OrthoDB" id="993981at2"/>
<keyword evidence="5" id="KW-0998">Cell outer membrane</keyword>
<accession>A0A1A9I2H1</accession>
<keyword evidence="3" id="KW-0732">Signal</keyword>
<dbReference type="Pfam" id="PF07980">
    <property type="entry name" value="SusD_RagB"/>
    <property type="match status" value="1"/>
</dbReference>
<dbReference type="CDD" id="cd08977">
    <property type="entry name" value="SusD"/>
    <property type="match status" value="1"/>
</dbReference>
<sequence length="502" mass="57496">MNRISKLYIVIAVLLFVCACRKNYLEKTDPTKINQDLFYKDQNEVVQAINGCYGLLQSVANNQWLFNEMVTDNTTFDFNPSDRGQADKIESYDTWTYTANNPNINDLYKLDYRIIYNVNNTLFKMQQADLTDSLRKLDEGQLKFIRAYIYFELVQYFGDVILITQPLPTDKPEEAWSYIRKPQDSIYAQIESDLQAAVSDLPNKENIELGRITKGAALTLLGKTYLTRKKYQEAVATLTQILSLGYSLVPDYADNYDPKKKNGPESIFEIQYKSSSDDLGKWSNFIYTFAPRLSGGAVTGFSQSVPSGWNIPTNDLIDDYEANDKRKAASIGLDFVSTVTKKVVPYIKKYQHTHSIYGRTDDNWPVLRYADVLLMLAEAINETEGPTGDAYSYVNEVRQRAGLAPLAGLDKNAFRAKIMHERRIELAFENWRWFDLKRTMTADDLATFLEAYGARERANPTASRQGIPFATNDYQFEPYKALYPIPNDERIINKDLVQNPGY</sequence>
<dbReference type="InterPro" id="IPR033985">
    <property type="entry name" value="SusD-like_N"/>
</dbReference>
<feature type="domain" description="RagB/SusD" evidence="6">
    <location>
        <begin position="345"/>
        <end position="502"/>
    </location>
</feature>
<dbReference type="KEGG" id="nia:A8C56_07080"/>
<dbReference type="EMBL" id="CP015772">
    <property type="protein sequence ID" value="ANH80774.1"/>
    <property type="molecule type" value="Genomic_DNA"/>
</dbReference>